<feature type="region of interest" description="Disordered" evidence="1">
    <location>
        <begin position="52"/>
        <end position="77"/>
    </location>
</feature>
<name>A0A4Y2ILI2_ARAVE</name>
<evidence type="ECO:0000313" key="2">
    <source>
        <dbReference type="EMBL" id="GBM78464.1"/>
    </source>
</evidence>
<evidence type="ECO:0000256" key="1">
    <source>
        <dbReference type="SAM" id="MobiDB-lite"/>
    </source>
</evidence>
<dbReference type="AlphaFoldDB" id="A0A4Y2ILI2"/>
<proteinExistence type="predicted"/>
<reference evidence="2 3" key="1">
    <citation type="journal article" date="2019" name="Sci. Rep.">
        <title>Orb-weaving spider Araneus ventricosus genome elucidates the spidroin gene catalogue.</title>
        <authorList>
            <person name="Kono N."/>
            <person name="Nakamura H."/>
            <person name="Ohtoshi R."/>
            <person name="Moran D.A.P."/>
            <person name="Shinohara A."/>
            <person name="Yoshida Y."/>
            <person name="Fujiwara M."/>
            <person name="Mori M."/>
            <person name="Tomita M."/>
            <person name="Arakawa K."/>
        </authorList>
    </citation>
    <scope>NUCLEOTIDE SEQUENCE [LARGE SCALE GENOMIC DNA]</scope>
</reference>
<dbReference type="Proteomes" id="UP000499080">
    <property type="component" value="Unassembled WGS sequence"/>
</dbReference>
<accession>A0A4Y2ILI2</accession>
<comment type="caution">
    <text evidence="2">The sequence shown here is derived from an EMBL/GenBank/DDBJ whole genome shotgun (WGS) entry which is preliminary data.</text>
</comment>
<protein>
    <recommendedName>
        <fullName evidence="4">Reverse transcriptase domain-containing protein</fullName>
    </recommendedName>
</protein>
<sequence>MVISLDIQGAFDNPKYSSIRNSLNKLNFNSNTTETLKDILTNREIVLHAAQDPVSWPQQNTAPKTSVPDQSSGTLSLTKSSQNLTFTYKFLQTGLFPS</sequence>
<organism evidence="2 3">
    <name type="scientific">Araneus ventricosus</name>
    <name type="common">Orbweaver spider</name>
    <name type="synonym">Epeira ventricosa</name>
    <dbReference type="NCBI Taxonomy" id="182803"/>
    <lineage>
        <taxon>Eukaryota</taxon>
        <taxon>Metazoa</taxon>
        <taxon>Ecdysozoa</taxon>
        <taxon>Arthropoda</taxon>
        <taxon>Chelicerata</taxon>
        <taxon>Arachnida</taxon>
        <taxon>Araneae</taxon>
        <taxon>Araneomorphae</taxon>
        <taxon>Entelegynae</taxon>
        <taxon>Araneoidea</taxon>
        <taxon>Araneidae</taxon>
        <taxon>Araneus</taxon>
    </lineage>
</organism>
<gene>
    <name evidence="2" type="ORF">AVEN_119227_1</name>
</gene>
<evidence type="ECO:0008006" key="4">
    <source>
        <dbReference type="Google" id="ProtNLM"/>
    </source>
</evidence>
<dbReference type="EMBL" id="BGPR01002753">
    <property type="protein sequence ID" value="GBM78464.1"/>
    <property type="molecule type" value="Genomic_DNA"/>
</dbReference>
<keyword evidence="3" id="KW-1185">Reference proteome</keyword>
<evidence type="ECO:0000313" key="3">
    <source>
        <dbReference type="Proteomes" id="UP000499080"/>
    </source>
</evidence>
<feature type="compositionally biased region" description="Polar residues" evidence="1">
    <location>
        <begin position="56"/>
        <end position="77"/>
    </location>
</feature>